<feature type="domain" description="RmlD-like substrate binding" evidence="7">
    <location>
        <begin position="1"/>
        <end position="308"/>
    </location>
</feature>
<evidence type="ECO:0000256" key="2">
    <source>
        <dbReference type="ARBA" id="ARBA00010944"/>
    </source>
</evidence>
<dbReference type="EC" id="1.1.1.133" evidence="3 6"/>
<keyword evidence="9" id="KW-1185">Reference proteome</keyword>
<dbReference type="PANTHER" id="PTHR10491:SF4">
    <property type="entry name" value="METHIONINE ADENOSYLTRANSFERASE 2 SUBUNIT BETA"/>
    <property type="match status" value="1"/>
</dbReference>
<dbReference type="InterPro" id="IPR029903">
    <property type="entry name" value="RmlD-like-bd"/>
</dbReference>
<protein>
    <recommendedName>
        <fullName evidence="4 6">dTDP-4-dehydrorhamnose reductase</fullName>
        <ecNumber evidence="3 6">1.1.1.133</ecNumber>
    </recommendedName>
</protein>
<evidence type="ECO:0000256" key="1">
    <source>
        <dbReference type="ARBA" id="ARBA00004781"/>
    </source>
</evidence>
<comment type="catalytic activity">
    <reaction evidence="5 6">
        <text>dTDP-beta-L-rhamnose + NADP(+) = dTDP-4-dehydro-beta-L-rhamnose + NADPH + H(+)</text>
        <dbReference type="Rhea" id="RHEA:21796"/>
        <dbReference type="ChEBI" id="CHEBI:15378"/>
        <dbReference type="ChEBI" id="CHEBI:57510"/>
        <dbReference type="ChEBI" id="CHEBI:57783"/>
        <dbReference type="ChEBI" id="CHEBI:58349"/>
        <dbReference type="ChEBI" id="CHEBI:62830"/>
        <dbReference type="EC" id="1.1.1.133"/>
    </reaction>
</comment>
<keyword evidence="6 8" id="KW-0560">Oxidoreductase</keyword>
<comment type="pathway">
    <text evidence="1 6">Carbohydrate biosynthesis; dTDP-L-rhamnose biosynthesis.</text>
</comment>
<name>A0ABV9R0Q0_9GAMM</name>
<dbReference type="Gene3D" id="3.40.50.720">
    <property type="entry name" value="NAD(P)-binding Rossmann-like Domain"/>
    <property type="match status" value="1"/>
</dbReference>
<evidence type="ECO:0000256" key="6">
    <source>
        <dbReference type="RuleBase" id="RU364082"/>
    </source>
</evidence>
<keyword evidence="6" id="KW-0521">NADP</keyword>
<dbReference type="RefSeq" id="WP_380022860.1">
    <property type="nucleotide sequence ID" value="NZ_JBHSHD010000017.1"/>
</dbReference>
<dbReference type="Pfam" id="PF04321">
    <property type="entry name" value="RmlD_sub_bind"/>
    <property type="match status" value="1"/>
</dbReference>
<evidence type="ECO:0000256" key="5">
    <source>
        <dbReference type="ARBA" id="ARBA00048200"/>
    </source>
</evidence>
<proteinExistence type="inferred from homology"/>
<dbReference type="SUPFAM" id="SSF51735">
    <property type="entry name" value="NAD(P)-binding Rossmann-fold domains"/>
    <property type="match status" value="1"/>
</dbReference>
<evidence type="ECO:0000313" key="9">
    <source>
        <dbReference type="Proteomes" id="UP001595886"/>
    </source>
</evidence>
<comment type="similarity">
    <text evidence="2 6">Belongs to the dTDP-4-dehydrorhamnose reductase family.</text>
</comment>
<dbReference type="PANTHER" id="PTHR10491">
    <property type="entry name" value="DTDP-4-DEHYDRORHAMNOSE REDUCTASE"/>
    <property type="match status" value="1"/>
</dbReference>
<reference evidence="9" key="1">
    <citation type="journal article" date="2019" name="Int. J. Syst. Evol. Microbiol.">
        <title>The Global Catalogue of Microorganisms (GCM) 10K type strain sequencing project: providing services to taxonomists for standard genome sequencing and annotation.</title>
        <authorList>
            <consortium name="The Broad Institute Genomics Platform"/>
            <consortium name="The Broad Institute Genome Sequencing Center for Infectious Disease"/>
            <person name="Wu L."/>
            <person name="Ma J."/>
        </authorList>
    </citation>
    <scope>NUCLEOTIDE SEQUENCE [LARGE SCALE GENOMIC DNA]</scope>
    <source>
        <strain evidence="9">CCUG 30340</strain>
    </source>
</reference>
<sequence length="314" mass="32938">MKLLVLGAAGQVGRELTTALAGLGEVIAATRNGRLANGGAGIAADLADAVSLRAALEQVGADVIVNAAAYTAVDRAEDEPEAADRVNHRAVAEIGAWAKASGALVVHYSTDYVFDGSGLDGRGTRPYREDDPTAPLGVYGRSKLAGENALRDSGAAHLIFRTAWVYAAHGHNFLRTMLRLGAEREELRVVADQIGAPTPARWIARVTAEAVARHQAALADGGPVPEGIFHLVAAGRCSWFEFAEAILHGAAERGLIARAPRVLPIATADYPTRARRPAWSVLDCGRLKSAFGLELADWRAGLGEVLGEIAASSD</sequence>
<dbReference type="CDD" id="cd05254">
    <property type="entry name" value="dTDP_HR_like_SDR_e"/>
    <property type="match status" value="1"/>
</dbReference>
<evidence type="ECO:0000313" key="8">
    <source>
        <dbReference type="EMBL" id="MFC4822523.1"/>
    </source>
</evidence>
<comment type="function">
    <text evidence="6">Catalyzes the reduction of dTDP-6-deoxy-L-lyxo-4-hexulose to yield dTDP-L-rhamnose.</text>
</comment>
<gene>
    <name evidence="8" type="primary">rfbD</name>
    <name evidence="8" type="ORF">ACFO6Q_19545</name>
</gene>
<comment type="cofactor">
    <cofactor evidence="6">
        <name>Mg(2+)</name>
        <dbReference type="ChEBI" id="CHEBI:18420"/>
    </cofactor>
    <text evidence="6">Binds 1 Mg(2+) ion per monomer.</text>
</comment>
<dbReference type="EMBL" id="JBHSHD010000017">
    <property type="protein sequence ID" value="MFC4822523.1"/>
    <property type="molecule type" value="Genomic_DNA"/>
</dbReference>
<dbReference type="InterPro" id="IPR036291">
    <property type="entry name" value="NAD(P)-bd_dom_sf"/>
</dbReference>
<evidence type="ECO:0000256" key="4">
    <source>
        <dbReference type="ARBA" id="ARBA00017099"/>
    </source>
</evidence>
<dbReference type="NCBIfam" id="TIGR01214">
    <property type="entry name" value="rmlD"/>
    <property type="match status" value="1"/>
</dbReference>
<accession>A0ABV9R0Q0</accession>
<comment type="caution">
    <text evidence="8">The sequence shown here is derived from an EMBL/GenBank/DDBJ whole genome shotgun (WGS) entry which is preliminary data.</text>
</comment>
<dbReference type="GO" id="GO:0008831">
    <property type="term" value="F:dTDP-4-dehydrorhamnose reductase activity"/>
    <property type="evidence" value="ECO:0007669"/>
    <property type="project" value="UniProtKB-EC"/>
</dbReference>
<dbReference type="Gene3D" id="3.90.25.10">
    <property type="entry name" value="UDP-galactose 4-epimerase, domain 1"/>
    <property type="match status" value="1"/>
</dbReference>
<organism evidence="8 9">
    <name type="scientific">Dokdonella ginsengisoli</name>
    <dbReference type="NCBI Taxonomy" id="363846"/>
    <lineage>
        <taxon>Bacteria</taxon>
        <taxon>Pseudomonadati</taxon>
        <taxon>Pseudomonadota</taxon>
        <taxon>Gammaproteobacteria</taxon>
        <taxon>Lysobacterales</taxon>
        <taxon>Rhodanobacteraceae</taxon>
        <taxon>Dokdonella</taxon>
    </lineage>
</organism>
<dbReference type="InterPro" id="IPR005913">
    <property type="entry name" value="dTDP_dehydrorham_reduct"/>
</dbReference>
<evidence type="ECO:0000259" key="7">
    <source>
        <dbReference type="Pfam" id="PF04321"/>
    </source>
</evidence>
<evidence type="ECO:0000256" key="3">
    <source>
        <dbReference type="ARBA" id="ARBA00012929"/>
    </source>
</evidence>
<dbReference type="Proteomes" id="UP001595886">
    <property type="component" value="Unassembled WGS sequence"/>
</dbReference>